<reference evidence="1 2" key="1">
    <citation type="journal article" date="2016" name="Mol. Biol. Evol.">
        <title>Comparative Genomics of Early-Diverging Mushroom-Forming Fungi Provides Insights into the Origins of Lignocellulose Decay Capabilities.</title>
        <authorList>
            <person name="Nagy L.G."/>
            <person name="Riley R."/>
            <person name="Tritt A."/>
            <person name="Adam C."/>
            <person name="Daum C."/>
            <person name="Floudas D."/>
            <person name="Sun H."/>
            <person name="Yadav J.S."/>
            <person name="Pangilinan J."/>
            <person name="Larsson K.H."/>
            <person name="Matsuura K."/>
            <person name="Barry K."/>
            <person name="Labutti K."/>
            <person name="Kuo R."/>
            <person name="Ohm R.A."/>
            <person name="Bhattacharya S.S."/>
            <person name="Shirouzu T."/>
            <person name="Yoshinaga Y."/>
            <person name="Martin F.M."/>
            <person name="Grigoriev I.V."/>
            <person name="Hibbett D.S."/>
        </authorList>
    </citation>
    <scope>NUCLEOTIDE SEQUENCE [LARGE SCALE GENOMIC DNA]</scope>
    <source>
        <strain evidence="1 2">HHB9708</strain>
    </source>
</reference>
<proteinExistence type="predicted"/>
<keyword evidence="2" id="KW-1185">Reference proteome</keyword>
<evidence type="ECO:0000313" key="1">
    <source>
        <dbReference type="EMBL" id="KZS94729.1"/>
    </source>
</evidence>
<protein>
    <submittedName>
        <fullName evidence="1">Uncharacterized protein</fullName>
    </submittedName>
</protein>
<feature type="non-terminal residue" evidence="1">
    <location>
        <position position="1"/>
    </location>
</feature>
<dbReference type="Proteomes" id="UP000076722">
    <property type="component" value="Unassembled WGS sequence"/>
</dbReference>
<evidence type="ECO:0000313" key="2">
    <source>
        <dbReference type="Proteomes" id="UP000076722"/>
    </source>
</evidence>
<gene>
    <name evidence="1" type="ORF">SISNIDRAFT_383437</name>
</gene>
<organism evidence="1 2">
    <name type="scientific">Sistotremastrum niveocremeum HHB9708</name>
    <dbReference type="NCBI Taxonomy" id="1314777"/>
    <lineage>
        <taxon>Eukaryota</taxon>
        <taxon>Fungi</taxon>
        <taxon>Dikarya</taxon>
        <taxon>Basidiomycota</taxon>
        <taxon>Agaricomycotina</taxon>
        <taxon>Agaricomycetes</taxon>
        <taxon>Sistotremastrales</taxon>
        <taxon>Sistotremastraceae</taxon>
        <taxon>Sertulicium</taxon>
        <taxon>Sertulicium niveocremeum</taxon>
    </lineage>
</organism>
<feature type="non-terminal residue" evidence="1">
    <location>
        <position position="86"/>
    </location>
</feature>
<dbReference type="Gene3D" id="3.30.230.10">
    <property type="match status" value="1"/>
</dbReference>
<name>A0A164W4F9_9AGAM</name>
<sequence>APINLVQADILRYQIHESILIVGADKFATTDISVRVRGRSHTWQVYDIRPLMVRAAVAYYIKYFYTTSALELKKTGTAGPRFCTIA</sequence>
<accession>A0A164W4F9</accession>
<dbReference type="InterPro" id="IPR014721">
    <property type="entry name" value="Ribsml_uS5_D2-typ_fold_subgr"/>
</dbReference>
<dbReference type="STRING" id="1314777.A0A164W4F9"/>
<dbReference type="EMBL" id="KV419403">
    <property type="protein sequence ID" value="KZS94729.1"/>
    <property type="molecule type" value="Genomic_DNA"/>
</dbReference>
<dbReference type="AlphaFoldDB" id="A0A164W4F9"/>